<comment type="pathway">
    <text evidence="2 12">Glycolipid biosynthesis; glycosylphosphatidylinositol-anchor biosynthesis.</text>
</comment>
<keyword evidence="9 12" id="KW-0256">Endoplasmic reticulum</keyword>
<evidence type="ECO:0000256" key="10">
    <source>
        <dbReference type="ARBA" id="ARBA00022989"/>
    </source>
</evidence>
<keyword evidence="5 12" id="KW-0337">GPI-anchor biosynthesis</keyword>
<feature type="transmembrane region" description="Helical" evidence="12">
    <location>
        <begin position="408"/>
        <end position="428"/>
    </location>
</feature>
<dbReference type="PANTHER" id="PTHR12468">
    <property type="entry name" value="GPI MANNOSYLTRANSFERASE 2"/>
    <property type="match status" value="1"/>
</dbReference>
<dbReference type="GO" id="GO:0031501">
    <property type="term" value="C:mannosyltransferase complex"/>
    <property type="evidence" value="ECO:0007669"/>
    <property type="project" value="TreeGrafter"/>
</dbReference>
<evidence type="ECO:0000256" key="8">
    <source>
        <dbReference type="ARBA" id="ARBA00022692"/>
    </source>
</evidence>
<evidence type="ECO:0000256" key="1">
    <source>
        <dbReference type="ARBA" id="ARBA00004477"/>
    </source>
</evidence>
<feature type="transmembrane region" description="Helical" evidence="12">
    <location>
        <begin position="144"/>
        <end position="165"/>
    </location>
</feature>
<dbReference type="GO" id="GO:0004376">
    <property type="term" value="F:GPI mannosyltransferase activity"/>
    <property type="evidence" value="ECO:0007669"/>
    <property type="project" value="InterPro"/>
</dbReference>
<evidence type="ECO:0000256" key="5">
    <source>
        <dbReference type="ARBA" id="ARBA00022502"/>
    </source>
</evidence>
<keyword evidence="15" id="KW-1185">Reference proteome</keyword>
<feature type="transmembrane region" description="Helical" evidence="12">
    <location>
        <begin position="310"/>
        <end position="328"/>
    </location>
</feature>
<dbReference type="Proteomes" id="UP000094020">
    <property type="component" value="Chromosome 1"/>
</dbReference>
<dbReference type="OrthoDB" id="10252502at2759"/>
<comment type="function">
    <text evidence="12">Mannosyltransferase involved in glycosylphosphatidylinositol-anchor biosynthesis.</text>
</comment>
<sequence length="434" mass="49859">MRFPGWVEEASRLHPTLSIGLTASIIRLVHITFLYLLSWLIPPFDNSHNLVSSTSTNTPGLRWDAIHFISIAKYGYIYEQHLAFQPLFMGLLRLSGECLAWLKGNEFNENDLIWGGMTISSTSWIGSCMILHKMTTLLFNSSRFALLTTILYMIPPTPIPSLPYTEPLYSLIVLSGIYLLVVKKQYILTGILFAFSTATRATGIFNVFILAGVIILGDLPIHRIGVKLLIERLMTRSWKAIIPCLITMLPFLLSQWYAYQSFCDDQGITSNEMRRPWCDTKLPFVYHFVQKEYWNIGFLNYWTIANIPNILLPLPIIITSFLGIINHFKSLKNHLSNQTSILTILYLHHVLILFLVLFNSHIQILLRTCITDPVIWWNVTSISINWGKDKSVEKEKLTSKKRIQLTKIGKIWISWCLIWGTLSTILWIGHYPPA</sequence>
<dbReference type="GO" id="GO:0005789">
    <property type="term" value="C:endoplasmic reticulum membrane"/>
    <property type="evidence" value="ECO:0007669"/>
    <property type="project" value="UniProtKB-SubCell"/>
</dbReference>
<evidence type="ECO:0000256" key="4">
    <source>
        <dbReference type="ARBA" id="ARBA00013795"/>
    </source>
</evidence>
<keyword evidence="11 12" id="KW-0472">Membrane</keyword>
<dbReference type="PANTHER" id="PTHR12468:SF2">
    <property type="entry name" value="GPI MANNOSYLTRANSFERASE 2"/>
    <property type="match status" value="1"/>
</dbReference>
<evidence type="ECO:0000256" key="7">
    <source>
        <dbReference type="ARBA" id="ARBA00022679"/>
    </source>
</evidence>
<comment type="subcellular location">
    <subcellularLocation>
        <location evidence="1 12">Endoplasmic reticulum membrane</location>
        <topology evidence="1 12">Multi-pass membrane protein</topology>
    </subcellularLocation>
</comment>
<keyword evidence="7 12" id="KW-0808">Transferase</keyword>
<feature type="transmembrane region" description="Helical" evidence="12">
    <location>
        <begin position="185"/>
        <end position="217"/>
    </location>
</feature>
<organism evidence="13">
    <name type="scientific">Kwoniella pini CBS 10737</name>
    <dbReference type="NCBI Taxonomy" id="1296096"/>
    <lineage>
        <taxon>Eukaryota</taxon>
        <taxon>Fungi</taxon>
        <taxon>Dikarya</taxon>
        <taxon>Basidiomycota</taxon>
        <taxon>Agaricomycotina</taxon>
        <taxon>Tremellomycetes</taxon>
        <taxon>Tremellales</taxon>
        <taxon>Cryptococcaceae</taxon>
        <taxon>Kwoniella</taxon>
    </lineage>
</organism>
<gene>
    <name evidence="13" type="ORF">I206_01054</name>
    <name evidence="14" type="ORF">I206_100271</name>
</gene>
<name>A0A1B9IE21_9TREE</name>
<evidence type="ECO:0000256" key="2">
    <source>
        <dbReference type="ARBA" id="ARBA00004687"/>
    </source>
</evidence>
<feature type="transmembrane region" description="Helical" evidence="12">
    <location>
        <begin position="238"/>
        <end position="258"/>
    </location>
</feature>
<evidence type="ECO:0000313" key="14">
    <source>
        <dbReference type="EMBL" id="WWC66370.1"/>
    </source>
</evidence>
<feature type="transmembrane region" description="Helical" evidence="12">
    <location>
        <begin position="21"/>
        <end position="41"/>
    </location>
</feature>
<dbReference type="EC" id="2.4.1.-" evidence="12"/>
<reference evidence="14" key="2">
    <citation type="submission" date="2013-07" db="EMBL/GenBank/DDBJ databases">
        <authorList>
            <consortium name="The Broad Institute Genome Sequencing Platform"/>
            <person name="Cuomo C."/>
            <person name="Litvintseva A."/>
            <person name="Chen Y."/>
            <person name="Heitman J."/>
            <person name="Sun S."/>
            <person name="Springer D."/>
            <person name="Dromer F."/>
            <person name="Young S.K."/>
            <person name="Zeng Q."/>
            <person name="Gargeya S."/>
            <person name="Fitzgerald M."/>
            <person name="Abouelleil A."/>
            <person name="Alvarado L."/>
            <person name="Berlin A.M."/>
            <person name="Chapman S.B."/>
            <person name="Dewar J."/>
            <person name="Goldberg J."/>
            <person name="Griggs A."/>
            <person name="Gujja S."/>
            <person name="Hansen M."/>
            <person name="Howarth C."/>
            <person name="Imamovic A."/>
            <person name="Larimer J."/>
            <person name="McCowan C."/>
            <person name="Murphy C."/>
            <person name="Pearson M."/>
            <person name="Priest M."/>
            <person name="Roberts A."/>
            <person name="Saif S."/>
            <person name="Shea T."/>
            <person name="Sykes S."/>
            <person name="Wortman J."/>
            <person name="Nusbaum C."/>
            <person name="Birren B."/>
        </authorList>
    </citation>
    <scope>NUCLEOTIDE SEQUENCE</scope>
    <source>
        <strain evidence="14">CBS 10737</strain>
    </source>
</reference>
<dbReference type="GO" id="GO:0000009">
    <property type="term" value="F:alpha-1,6-mannosyltransferase activity"/>
    <property type="evidence" value="ECO:0007669"/>
    <property type="project" value="InterPro"/>
</dbReference>
<dbReference type="EMBL" id="CP144519">
    <property type="protein sequence ID" value="WWC66370.1"/>
    <property type="molecule type" value="Genomic_DNA"/>
</dbReference>
<evidence type="ECO:0000256" key="12">
    <source>
        <dbReference type="RuleBase" id="RU363112"/>
    </source>
</evidence>
<feature type="transmembrane region" description="Helical" evidence="12">
    <location>
        <begin position="340"/>
        <end position="358"/>
    </location>
</feature>
<evidence type="ECO:0000256" key="11">
    <source>
        <dbReference type="ARBA" id="ARBA00023136"/>
    </source>
</evidence>
<evidence type="ECO:0000313" key="13">
    <source>
        <dbReference type="EMBL" id="OCF53747.1"/>
    </source>
</evidence>
<comment type="caution">
    <text evidence="12">Lacks conserved residue(s) required for the propagation of feature annotation.</text>
</comment>
<proteinExistence type="inferred from homology"/>
<keyword evidence="10 12" id="KW-1133">Transmembrane helix</keyword>
<dbReference type="RefSeq" id="XP_019014966.1">
    <property type="nucleotide sequence ID" value="XM_019152828.1"/>
</dbReference>
<dbReference type="InterPro" id="IPR007315">
    <property type="entry name" value="PIG-V/Gpi18"/>
</dbReference>
<reference evidence="14" key="4">
    <citation type="submission" date="2024-02" db="EMBL/GenBank/DDBJ databases">
        <title>Comparative genomics of Cryptococcus and Kwoniella reveals pathogenesis evolution and contrasting modes of karyotype evolution via chromosome fusion or intercentromeric recombination.</title>
        <authorList>
            <person name="Coelho M.A."/>
            <person name="David-Palma M."/>
            <person name="Shea T."/>
            <person name="Bowers K."/>
            <person name="McGinley-Smith S."/>
            <person name="Mohammad A.W."/>
            <person name="Gnirke A."/>
            <person name="Yurkov A.M."/>
            <person name="Nowrousian M."/>
            <person name="Sun S."/>
            <person name="Cuomo C.A."/>
            <person name="Heitman J."/>
        </authorList>
    </citation>
    <scope>NUCLEOTIDE SEQUENCE</scope>
    <source>
        <strain evidence="14">CBS 10737</strain>
    </source>
</reference>
<dbReference type="AlphaFoldDB" id="A0A1B9IE21"/>
<accession>A0A1B9IE21</accession>
<evidence type="ECO:0000256" key="6">
    <source>
        <dbReference type="ARBA" id="ARBA00022676"/>
    </source>
</evidence>
<dbReference type="KEGG" id="kpin:30169423"/>
<dbReference type="Pfam" id="PF04188">
    <property type="entry name" value="Mannosyl_trans2"/>
    <property type="match status" value="1"/>
</dbReference>
<keyword evidence="6 12" id="KW-0328">Glycosyltransferase</keyword>
<protein>
    <recommendedName>
        <fullName evidence="4 12">GPI mannosyltransferase 2</fullName>
        <ecNumber evidence="12">2.4.1.-</ecNumber>
    </recommendedName>
</protein>
<dbReference type="GO" id="GO:0006506">
    <property type="term" value="P:GPI anchor biosynthetic process"/>
    <property type="evidence" value="ECO:0007669"/>
    <property type="project" value="UniProtKB-UniPathway"/>
</dbReference>
<reference evidence="13" key="1">
    <citation type="submission" date="2013-07" db="EMBL/GenBank/DDBJ databases">
        <title>The Genome Sequence of Cryptococcus pinus CBS10737.</title>
        <authorList>
            <consortium name="The Broad Institute Genome Sequencing Platform"/>
            <person name="Cuomo C."/>
            <person name="Litvintseva A."/>
            <person name="Chen Y."/>
            <person name="Heitman J."/>
            <person name="Sun S."/>
            <person name="Springer D."/>
            <person name="Dromer F."/>
            <person name="Young S.K."/>
            <person name="Zeng Q."/>
            <person name="Gargeya S."/>
            <person name="Fitzgerald M."/>
            <person name="Abouelleil A."/>
            <person name="Alvarado L."/>
            <person name="Berlin A.M."/>
            <person name="Chapman S.B."/>
            <person name="Dewar J."/>
            <person name="Goldberg J."/>
            <person name="Griggs A."/>
            <person name="Gujja S."/>
            <person name="Hansen M."/>
            <person name="Howarth C."/>
            <person name="Imamovic A."/>
            <person name="Larimer J."/>
            <person name="McCowan C."/>
            <person name="Murphy C."/>
            <person name="Pearson M."/>
            <person name="Priest M."/>
            <person name="Roberts A."/>
            <person name="Saif S."/>
            <person name="Shea T."/>
            <person name="Sykes S."/>
            <person name="Wortman J."/>
            <person name="Nusbaum C."/>
            <person name="Birren B."/>
        </authorList>
    </citation>
    <scope>NUCLEOTIDE SEQUENCE [LARGE SCALE GENOMIC DNA]</scope>
    <source>
        <strain evidence="13">CBS 10737</strain>
    </source>
</reference>
<evidence type="ECO:0000313" key="15">
    <source>
        <dbReference type="Proteomes" id="UP000094020"/>
    </source>
</evidence>
<keyword evidence="8 12" id="KW-0812">Transmembrane</keyword>
<dbReference type="STRING" id="1296096.A0A1B9IE21"/>
<dbReference type="GeneID" id="30169423"/>
<dbReference type="UniPathway" id="UPA00196"/>
<comment type="similarity">
    <text evidence="3 12">Belongs to the PIGV family.</text>
</comment>
<evidence type="ECO:0000256" key="3">
    <source>
        <dbReference type="ARBA" id="ARBA00008698"/>
    </source>
</evidence>
<evidence type="ECO:0000256" key="9">
    <source>
        <dbReference type="ARBA" id="ARBA00022824"/>
    </source>
</evidence>
<dbReference type="EMBL" id="KI894007">
    <property type="protein sequence ID" value="OCF53747.1"/>
    <property type="molecule type" value="Genomic_DNA"/>
</dbReference>
<reference evidence="13" key="3">
    <citation type="submission" date="2016-07" db="EMBL/GenBank/DDBJ databases">
        <title>Evolution of pathogenesis and genome organization in the Tremellales.</title>
        <authorList>
            <person name="Cuomo C."/>
            <person name="Litvintseva A."/>
            <person name="Heitman J."/>
            <person name="Chen Y."/>
            <person name="Sun S."/>
            <person name="Springer D."/>
            <person name="Dromer F."/>
            <person name="Young S."/>
            <person name="Zeng Q."/>
            <person name="Chapman S."/>
            <person name="Gujja S."/>
            <person name="Saif S."/>
            <person name="Birren B."/>
        </authorList>
    </citation>
    <scope>NUCLEOTIDE SEQUENCE</scope>
    <source>
        <strain evidence="13">CBS 10737</strain>
    </source>
</reference>